<organism evidence="3 4">
    <name type="scientific">Leptotrombidium deliense</name>
    <dbReference type="NCBI Taxonomy" id="299467"/>
    <lineage>
        <taxon>Eukaryota</taxon>
        <taxon>Metazoa</taxon>
        <taxon>Ecdysozoa</taxon>
        <taxon>Arthropoda</taxon>
        <taxon>Chelicerata</taxon>
        <taxon>Arachnida</taxon>
        <taxon>Acari</taxon>
        <taxon>Acariformes</taxon>
        <taxon>Trombidiformes</taxon>
        <taxon>Prostigmata</taxon>
        <taxon>Anystina</taxon>
        <taxon>Parasitengona</taxon>
        <taxon>Trombiculoidea</taxon>
        <taxon>Trombiculidae</taxon>
        <taxon>Leptotrombidium</taxon>
    </lineage>
</organism>
<dbReference type="OrthoDB" id="10021476at2759"/>
<name>A0A443SBT9_9ACAR</name>
<reference evidence="3 4" key="1">
    <citation type="journal article" date="2018" name="Gigascience">
        <title>Genomes of trombidid mites reveal novel predicted allergens and laterally-transferred genes associated with secondary metabolism.</title>
        <authorList>
            <person name="Dong X."/>
            <person name="Chaisiri K."/>
            <person name="Xia D."/>
            <person name="Armstrong S.D."/>
            <person name="Fang Y."/>
            <person name="Donnelly M.J."/>
            <person name="Kadowaki T."/>
            <person name="McGarry J.W."/>
            <person name="Darby A.C."/>
            <person name="Makepeace B.L."/>
        </authorList>
    </citation>
    <scope>NUCLEOTIDE SEQUENCE [LARGE SCALE GENOMIC DNA]</scope>
    <source>
        <strain evidence="3">UoL-UT</strain>
    </source>
</reference>
<evidence type="ECO:0000313" key="3">
    <source>
        <dbReference type="EMBL" id="RWS25018.1"/>
    </source>
</evidence>
<feature type="domain" description="WH1" evidence="2">
    <location>
        <begin position="101"/>
        <end position="229"/>
    </location>
</feature>
<dbReference type="Gene3D" id="2.30.29.30">
    <property type="entry name" value="Pleckstrin-homology domain (PH domain)/Phosphotyrosine-binding domain (PTB)"/>
    <property type="match status" value="1"/>
</dbReference>
<evidence type="ECO:0000259" key="2">
    <source>
        <dbReference type="PROSITE" id="PS50229"/>
    </source>
</evidence>
<proteinExistence type="predicted"/>
<dbReference type="AlphaFoldDB" id="A0A443SBT9"/>
<comment type="caution">
    <text evidence="3">The sequence shown here is derived from an EMBL/GenBank/DDBJ whole genome shotgun (WGS) entry which is preliminary data.</text>
</comment>
<accession>A0A443SBT9</accession>
<dbReference type="PANTHER" id="PTHR20338">
    <property type="entry name" value="NUCLEAR RESPIRATORY FACTOR 1"/>
    <property type="match status" value="1"/>
</dbReference>
<dbReference type="PROSITE" id="PS50229">
    <property type="entry name" value="WH1"/>
    <property type="match status" value="1"/>
</dbReference>
<dbReference type="VEuPathDB" id="VectorBase:LDEU007022"/>
<feature type="compositionally biased region" description="Polar residues" evidence="1">
    <location>
        <begin position="51"/>
        <end position="75"/>
    </location>
</feature>
<dbReference type="EMBL" id="NCKV01004153">
    <property type="protein sequence ID" value="RWS25018.1"/>
    <property type="molecule type" value="Genomic_DNA"/>
</dbReference>
<keyword evidence="4" id="KW-1185">Reference proteome</keyword>
<dbReference type="InterPro" id="IPR000697">
    <property type="entry name" value="WH1/EVH1_dom"/>
</dbReference>
<sequence>MSSEQCKVHHYEEPSNLIRKSSITHFIEKYAKPLPVVSVVSSKPSNINNNGCKTLPSNRTQVKLRSSKSMSALNTSKKEKERNPGNVLDDTEVSQVEHFFKAHKTFVYVCRCMANLYFTKTDIVNGGRTSSPRSHEWELTRTGVPVIVFDKGETRSRSKRQLQICLAERGTGFTLWKDVIDNLTDYKSLHPCFHTLYLSCDHRKMAGLSFDDADEAEIAEEKFLEKGEK</sequence>
<feature type="region of interest" description="Disordered" evidence="1">
    <location>
        <begin position="47"/>
        <end position="87"/>
    </location>
</feature>
<dbReference type="InterPro" id="IPR011993">
    <property type="entry name" value="PH-like_dom_sf"/>
</dbReference>
<dbReference type="GO" id="GO:0006357">
    <property type="term" value="P:regulation of transcription by RNA polymerase II"/>
    <property type="evidence" value="ECO:0007669"/>
    <property type="project" value="InterPro"/>
</dbReference>
<dbReference type="GO" id="GO:0003700">
    <property type="term" value="F:DNA-binding transcription factor activity"/>
    <property type="evidence" value="ECO:0007669"/>
    <property type="project" value="InterPro"/>
</dbReference>
<dbReference type="Proteomes" id="UP000288716">
    <property type="component" value="Unassembled WGS sequence"/>
</dbReference>
<evidence type="ECO:0000256" key="1">
    <source>
        <dbReference type="SAM" id="MobiDB-lite"/>
    </source>
</evidence>
<dbReference type="InterPro" id="IPR039142">
    <property type="entry name" value="NRF1/Ewg"/>
</dbReference>
<protein>
    <recommendedName>
        <fullName evidence="2">WH1 domain-containing protein</fullName>
    </recommendedName>
</protein>
<evidence type="ECO:0000313" key="4">
    <source>
        <dbReference type="Proteomes" id="UP000288716"/>
    </source>
</evidence>
<dbReference type="STRING" id="299467.A0A443SBT9"/>
<gene>
    <name evidence="3" type="ORF">B4U80_11266</name>
</gene>